<dbReference type="Proteomes" id="UP000269019">
    <property type="component" value="Chromosome"/>
</dbReference>
<organism evidence="2 3">
    <name type="scientific">Corynebacterium choanae</name>
    <dbReference type="NCBI Taxonomy" id="1862358"/>
    <lineage>
        <taxon>Bacteria</taxon>
        <taxon>Bacillati</taxon>
        <taxon>Actinomycetota</taxon>
        <taxon>Actinomycetes</taxon>
        <taxon>Mycobacteriales</taxon>
        <taxon>Corynebacteriaceae</taxon>
        <taxon>Corynebacterium</taxon>
    </lineage>
</organism>
<gene>
    <name evidence="2" type="ORF">CCHOA_09815</name>
</gene>
<accession>A0A3G6J8M7</accession>
<reference evidence="2 3" key="1">
    <citation type="submission" date="2018-11" db="EMBL/GenBank/DDBJ databases">
        <authorList>
            <person name="Kleinhagauer T."/>
            <person name="Glaeser S.P."/>
            <person name="Spergser J."/>
            <person name="Ruckert C."/>
            <person name="Kaempfer P."/>
            <person name="Busse H.-J."/>
        </authorList>
    </citation>
    <scope>NUCLEOTIDE SEQUENCE [LARGE SCALE GENOMIC DNA]</scope>
    <source>
        <strain evidence="2 3">200CH</strain>
    </source>
</reference>
<evidence type="ECO:0000256" key="1">
    <source>
        <dbReference type="SAM" id="MobiDB-lite"/>
    </source>
</evidence>
<dbReference type="AlphaFoldDB" id="A0A3G6J8M7"/>
<evidence type="ECO:0000313" key="3">
    <source>
        <dbReference type="Proteomes" id="UP000269019"/>
    </source>
</evidence>
<evidence type="ECO:0000313" key="2">
    <source>
        <dbReference type="EMBL" id="AZA14346.1"/>
    </source>
</evidence>
<proteinExistence type="predicted"/>
<dbReference type="KEGG" id="ccho:CCHOA_09815"/>
<dbReference type="RefSeq" id="WP_123929568.1">
    <property type="nucleotide sequence ID" value="NZ_CP033896.1"/>
</dbReference>
<feature type="region of interest" description="Disordered" evidence="1">
    <location>
        <begin position="32"/>
        <end position="68"/>
    </location>
</feature>
<sequence length="234" mass="25186" precursor="true">MRNLIIASITVFFILGLVIAIAAITGHLRSFPPSSSKPGEPHMFALFEDDSDAGSSTKPAPDPKDIPPIDTLQPLTSTILSPQVTATTATYSAMQPASGQQATLVEPIGIESAEHLRQLASPIGAVKFYIDGVAEFHSAVSHCVRVTDDQVDSGAIEPEPITMISQLMMDQLGKDKSTDGCYASYENNRLTVVVGNGRLPRYTAVQLEFNRSLKKGSLSPYVETFGLLFTSEKQ</sequence>
<keyword evidence="3" id="KW-1185">Reference proteome</keyword>
<name>A0A3G6J8M7_9CORY</name>
<dbReference type="EMBL" id="CP033896">
    <property type="protein sequence ID" value="AZA14346.1"/>
    <property type="molecule type" value="Genomic_DNA"/>
</dbReference>
<protein>
    <submittedName>
        <fullName evidence="2">Uncharacterized protein</fullName>
    </submittedName>
</protein>